<proteinExistence type="predicted"/>
<evidence type="ECO:0000313" key="3">
    <source>
        <dbReference type="WBParaSite" id="MhA1_Contig46.frz3.gene8"/>
    </source>
</evidence>
<name>A0A1I8BR25_MELHA</name>
<dbReference type="InterPro" id="IPR001810">
    <property type="entry name" value="F-box_dom"/>
</dbReference>
<dbReference type="WBParaSite" id="MhA1_Contig46.frz3.gene8">
    <property type="protein sequence ID" value="MhA1_Contig46.frz3.gene8"/>
    <property type="gene ID" value="MhA1_Contig46.frz3.gene8"/>
</dbReference>
<dbReference type="Proteomes" id="UP000095281">
    <property type="component" value="Unplaced"/>
</dbReference>
<dbReference type="AlphaFoldDB" id="A0A1I8BR25"/>
<protein>
    <submittedName>
        <fullName evidence="3">F-box domain-containing protein</fullName>
    </submittedName>
</protein>
<feature type="domain" description="F-box" evidence="1">
    <location>
        <begin position="1"/>
        <end position="46"/>
    </location>
</feature>
<keyword evidence="2" id="KW-1185">Reference proteome</keyword>
<organism evidence="2 3">
    <name type="scientific">Meloidogyne hapla</name>
    <name type="common">Root-knot nematode worm</name>
    <dbReference type="NCBI Taxonomy" id="6305"/>
    <lineage>
        <taxon>Eukaryota</taxon>
        <taxon>Metazoa</taxon>
        <taxon>Ecdysozoa</taxon>
        <taxon>Nematoda</taxon>
        <taxon>Chromadorea</taxon>
        <taxon>Rhabditida</taxon>
        <taxon>Tylenchina</taxon>
        <taxon>Tylenchomorpha</taxon>
        <taxon>Tylenchoidea</taxon>
        <taxon>Meloidogynidae</taxon>
        <taxon>Meloidogyninae</taxon>
        <taxon>Meloidogyne</taxon>
    </lineage>
</organism>
<reference evidence="3" key="1">
    <citation type="submission" date="2016-11" db="UniProtKB">
        <authorList>
            <consortium name="WormBaseParasite"/>
        </authorList>
    </citation>
    <scope>IDENTIFICATION</scope>
</reference>
<accession>A0A1I8BR25</accession>
<evidence type="ECO:0000313" key="2">
    <source>
        <dbReference type="Proteomes" id="UP000095281"/>
    </source>
</evidence>
<sequence>MYALPLESKLDILKNLNINQLTSFRQTNHYFNALIGRYEEELARKKFDIIEFADFCCVGTHKFINIEDGVFKLEPTSQLLDKHIETSKDYSNIVFNQIDAICLKDSFTLSERAELIKKNQGEDISDNVSFSFTEYTYHLTNMHNRKVKFSIYFMELGEYKVSFRIERISK</sequence>
<evidence type="ECO:0000259" key="1">
    <source>
        <dbReference type="PROSITE" id="PS50181"/>
    </source>
</evidence>
<dbReference type="PROSITE" id="PS50181">
    <property type="entry name" value="FBOX"/>
    <property type="match status" value="1"/>
</dbReference>